<keyword evidence="5" id="KW-0479">Metal-binding</keyword>
<feature type="region of interest" description="NMP" evidence="5">
    <location>
        <begin position="30"/>
        <end position="59"/>
    </location>
</feature>
<organism evidence="9 10">
    <name type="scientific">Desulfurispirillum indicum (strain ATCC BAA-1389 / DSM 22839 / S5)</name>
    <dbReference type="NCBI Taxonomy" id="653733"/>
    <lineage>
        <taxon>Bacteria</taxon>
        <taxon>Pseudomonadati</taxon>
        <taxon>Chrysiogenota</taxon>
        <taxon>Chrysiogenia</taxon>
        <taxon>Chrysiogenales</taxon>
        <taxon>Chrysiogenaceae</taxon>
        <taxon>Desulfurispirillum</taxon>
    </lineage>
</organism>
<dbReference type="InterPro" id="IPR033690">
    <property type="entry name" value="Adenylat_kinase_CS"/>
</dbReference>
<comment type="subunit">
    <text evidence="5 7">Monomer.</text>
</comment>
<dbReference type="KEGG" id="din:Selin_0353"/>
<dbReference type="EMBL" id="CP002432">
    <property type="protein sequence ID" value="ADU65109.1"/>
    <property type="molecule type" value="Genomic_DNA"/>
</dbReference>
<comment type="pathway">
    <text evidence="5">Purine metabolism; AMP biosynthesis via salvage pathway; AMP from ADP: step 1/1.</text>
</comment>
<dbReference type="Proteomes" id="UP000002572">
    <property type="component" value="Chromosome"/>
</dbReference>
<feature type="binding site" evidence="5">
    <location>
        <begin position="10"/>
        <end position="15"/>
    </location>
    <ligand>
        <name>ATP</name>
        <dbReference type="ChEBI" id="CHEBI:30616"/>
    </ligand>
</feature>
<dbReference type="Gene3D" id="3.40.50.300">
    <property type="entry name" value="P-loop containing nucleotide triphosphate hydrolases"/>
    <property type="match status" value="1"/>
</dbReference>
<keyword evidence="4 5" id="KW-0418">Kinase</keyword>
<feature type="binding site" evidence="5">
    <location>
        <position position="172"/>
    </location>
    <ligand>
        <name>AMP</name>
        <dbReference type="ChEBI" id="CHEBI:456215"/>
    </ligand>
</feature>
<dbReference type="NCBIfam" id="NF001380">
    <property type="entry name" value="PRK00279.1-2"/>
    <property type="match status" value="1"/>
</dbReference>
<feature type="binding site" evidence="5">
    <location>
        <begin position="57"/>
        <end position="59"/>
    </location>
    <ligand>
        <name>AMP</name>
        <dbReference type="ChEBI" id="CHEBI:456215"/>
    </ligand>
</feature>
<accession>E6W731</accession>
<dbReference type="PRINTS" id="PR00094">
    <property type="entry name" value="ADENYLTKNASE"/>
</dbReference>
<dbReference type="GO" id="GO:0005737">
    <property type="term" value="C:cytoplasm"/>
    <property type="evidence" value="ECO:0007669"/>
    <property type="project" value="UniProtKB-SubCell"/>
</dbReference>
<comment type="catalytic activity">
    <reaction evidence="5 7">
        <text>AMP + ATP = 2 ADP</text>
        <dbReference type="Rhea" id="RHEA:12973"/>
        <dbReference type="ChEBI" id="CHEBI:30616"/>
        <dbReference type="ChEBI" id="CHEBI:456215"/>
        <dbReference type="ChEBI" id="CHEBI:456216"/>
        <dbReference type="EC" id="2.7.4.3"/>
    </reaction>
</comment>
<dbReference type="GO" id="GO:0044209">
    <property type="term" value="P:AMP salvage"/>
    <property type="evidence" value="ECO:0007669"/>
    <property type="project" value="UniProtKB-UniRule"/>
</dbReference>
<dbReference type="CDD" id="cd01428">
    <property type="entry name" value="ADK"/>
    <property type="match status" value="1"/>
</dbReference>
<dbReference type="GO" id="GO:0005524">
    <property type="term" value="F:ATP binding"/>
    <property type="evidence" value="ECO:0007669"/>
    <property type="project" value="UniProtKB-UniRule"/>
</dbReference>
<dbReference type="NCBIfam" id="NF001381">
    <property type="entry name" value="PRK00279.1-3"/>
    <property type="match status" value="1"/>
</dbReference>
<dbReference type="FunCoup" id="E6W731">
    <property type="interactions" value="518"/>
</dbReference>
<evidence type="ECO:0000256" key="2">
    <source>
        <dbReference type="ARBA" id="ARBA00022727"/>
    </source>
</evidence>
<feature type="binding site" evidence="5">
    <location>
        <position position="154"/>
    </location>
    <ligand>
        <name>Zn(2+)</name>
        <dbReference type="ChEBI" id="CHEBI:29105"/>
        <note>structural</note>
    </ligand>
</feature>
<dbReference type="UniPathway" id="UPA00588">
    <property type="reaction ID" value="UER00649"/>
</dbReference>
<dbReference type="HAMAP" id="MF_00235">
    <property type="entry name" value="Adenylate_kinase_Adk"/>
    <property type="match status" value="1"/>
</dbReference>
<feature type="binding site" evidence="5">
    <location>
        <begin position="85"/>
        <end position="88"/>
    </location>
    <ligand>
        <name>AMP</name>
        <dbReference type="ChEBI" id="CHEBI:456215"/>
    </ligand>
</feature>
<dbReference type="PROSITE" id="PS00113">
    <property type="entry name" value="ADENYLATE_KINASE"/>
    <property type="match status" value="1"/>
</dbReference>
<keyword evidence="1 5" id="KW-0808">Transferase</keyword>
<dbReference type="InterPro" id="IPR007862">
    <property type="entry name" value="Adenylate_kinase_lid-dom"/>
</dbReference>
<evidence type="ECO:0000256" key="4">
    <source>
        <dbReference type="ARBA" id="ARBA00022777"/>
    </source>
</evidence>
<feature type="binding site" evidence="5">
    <location>
        <position position="92"/>
    </location>
    <ligand>
        <name>AMP</name>
        <dbReference type="ChEBI" id="CHEBI:456215"/>
    </ligand>
</feature>
<proteinExistence type="inferred from homology"/>
<feature type="binding site" evidence="5">
    <location>
        <position position="134"/>
    </location>
    <ligand>
        <name>Zn(2+)</name>
        <dbReference type="ChEBI" id="CHEBI:29105"/>
        <note>structural</note>
    </ligand>
</feature>
<dbReference type="SUPFAM" id="SSF52540">
    <property type="entry name" value="P-loop containing nucleoside triphosphate hydrolases"/>
    <property type="match status" value="1"/>
</dbReference>
<protein>
    <recommendedName>
        <fullName evidence="5 7">Adenylate kinase</fullName>
        <shortName evidence="5">AK</shortName>
        <ecNumber evidence="5 7">2.7.4.3</ecNumber>
    </recommendedName>
    <alternativeName>
        <fullName evidence="5">ATP-AMP transphosphorylase</fullName>
    </alternativeName>
    <alternativeName>
        <fullName evidence="5">ATP:AMP phosphotransferase</fullName>
    </alternativeName>
    <alternativeName>
        <fullName evidence="5">Adenylate monophosphate kinase</fullName>
    </alternativeName>
</protein>
<comment type="subcellular location">
    <subcellularLocation>
        <location evidence="5 7">Cytoplasm</location>
    </subcellularLocation>
</comment>
<feature type="domain" description="Adenylate kinase active site lid" evidence="8">
    <location>
        <begin position="128"/>
        <end position="163"/>
    </location>
</feature>
<dbReference type="OrthoDB" id="9805030at2"/>
<dbReference type="PANTHER" id="PTHR23359">
    <property type="entry name" value="NUCLEOTIDE KINASE"/>
    <property type="match status" value="1"/>
</dbReference>
<comment type="domain">
    <text evidence="5">Consists of three domains, a large central CORE domain and two small peripheral domains, NMPbind and LID, which undergo movements during catalysis. The LID domain closes over the site of phosphoryl transfer upon ATP binding. Assembling and dissambling the active center during each catalytic cycle provides an effective means to prevent ATP hydrolysis. Some bacteria have evolved a zinc-coordinating structure that stabilizes the LID domain.</text>
</comment>
<reference evidence="9 10" key="1">
    <citation type="submission" date="2010-12" db="EMBL/GenBank/DDBJ databases">
        <title>Complete sequence of Desulfurispirillum indicum S5.</title>
        <authorList>
            <consortium name="US DOE Joint Genome Institute"/>
            <person name="Lucas S."/>
            <person name="Copeland A."/>
            <person name="Lapidus A."/>
            <person name="Cheng J.-F."/>
            <person name="Goodwin L."/>
            <person name="Pitluck S."/>
            <person name="Chertkov O."/>
            <person name="Held B."/>
            <person name="Detter J.C."/>
            <person name="Han C."/>
            <person name="Tapia R."/>
            <person name="Land M."/>
            <person name="Hauser L."/>
            <person name="Kyrpides N."/>
            <person name="Ivanova N."/>
            <person name="Mikhailova N."/>
            <person name="Haggblom M."/>
            <person name="Rauschenbach I."/>
            <person name="Bini E."/>
            <person name="Woyke T."/>
        </authorList>
    </citation>
    <scope>NUCLEOTIDE SEQUENCE [LARGE SCALE GENOMIC DNA]</scope>
    <source>
        <strain evidence="10">ATCC BAA-1389 / DSM 22839 / S5</strain>
    </source>
</reference>
<dbReference type="InterPro" id="IPR000850">
    <property type="entry name" value="Adenylat/UMP-CMP_kin"/>
</dbReference>
<feature type="binding site" evidence="5">
    <location>
        <position position="128"/>
    </location>
    <ligand>
        <name>ATP</name>
        <dbReference type="ChEBI" id="CHEBI:30616"/>
    </ligand>
</feature>
<feature type="binding site" evidence="5">
    <location>
        <position position="131"/>
    </location>
    <ligand>
        <name>Zn(2+)</name>
        <dbReference type="ChEBI" id="CHEBI:29105"/>
        <note>structural</note>
    </ligand>
</feature>
<evidence type="ECO:0000313" key="10">
    <source>
        <dbReference type="Proteomes" id="UP000002572"/>
    </source>
</evidence>
<keyword evidence="5" id="KW-0862">Zinc</keyword>
<feature type="region of interest" description="LID" evidence="5">
    <location>
        <begin position="127"/>
        <end position="164"/>
    </location>
</feature>
<evidence type="ECO:0000256" key="1">
    <source>
        <dbReference type="ARBA" id="ARBA00022679"/>
    </source>
</evidence>
<feature type="binding site" evidence="5">
    <location>
        <begin position="137"/>
        <end position="138"/>
    </location>
    <ligand>
        <name>ATP</name>
        <dbReference type="ChEBI" id="CHEBI:30616"/>
    </ligand>
</feature>
<dbReference type="FunFam" id="3.40.50.300:FF:000106">
    <property type="entry name" value="Adenylate kinase mitochondrial"/>
    <property type="match status" value="1"/>
</dbReference>
<dbReference type="HOGENOM" id="CLU_032354_1_2_0"/>
<comment type="function">
    <text evidence="5">Catalyzes the reversible transfer of the terminal phosphate group between ATP and AMP. Plays an important role in cellular energy homeostasis and in adenine nucleotide metabolism.</text>
</comment>
<comment type="similarity">
    <text evidence="5 6">Belongs to the adenylate kinase family.</text>
</comment>
<dbReference type="NCBIfam" id="TIGR01351">
    <property type="entry name" value="adk"/>
    <property type="match status" value="1"/>
</dbReference>
<evidence type="ECO:0000256" key="3">
    <source>
        <dbReference type="ARBA" id="ARBA00022741"/>
    </source>
</evidence>
<keyword evidence="5 7" id="KW-0067">ATP-binding</keyword>
<dbReference type="AlphaFoldDB" id="E6W731"/>
<dbReference type="GO" id="GO:0008270">
    <property type="term" value="F:zinc ion binding"/>
    <property type="evidence" value="ECO:0007669"/>
    <property type="project" value="UniProtKB-UniRule"/>
</dbReference>
<dbReference type="eggNOG" id="COG0563">
    <property type="taxonomic scope" value="Bacteria"/>
</dbReference>
<sequence>MRLILLGAPGSGKGTQGPRLADKLAIPVISTGDILRAAVAAGSELGVLAKSFMDKGELVPDDVIIGIVRDRLALDDAANGFILDGFPRTVVQAQALDEMLKNAFSVRIDHVLNLEVSETELVSRLAGRRVCSGCGATYHVVAAPSRVEGICDQCGGHVVQRDDDREETVRKRMQVFQSQTEPLIGYYGGHNLLRTIRATGDVEHIFSAILTAIGK</sequence>
<evidence type="ECO:0000256" key="5">
    <source>
        <dbReference type="HAMAP-Rule" id="MF_00235"/>
    </source>
</evidence>
<gene>
    <name evidence="5" type="primary">adk</name>
    <name evidence="9" type="ordered locus">Selin_0353</name>
</gene>
<dbReference type="NCBIfam" id="NF011100">
    <property type="entry name" value="PRK14527.1"/>
    <property type="match status" value="1"/>
</dbReference>
<feature type="binding site" evidence="5">
    <location>
        <position position="36"/>
    </location>
    <ligand>
        <name>AMP</name>
        <dbReference type="ChEBI" id="CHEBI:456215"/>
    </ligand>
</feature>
<feature type="binding site" evidence="5">
    <location>
        <position position="31"/>
    </location>
    <ligand>
        <name>AMP</name>
        <dbReference type="ChEBI" id="CHEBI:456215"/>
    </ligand>
</feature>
<keyword evidence="2 5" id="KW-0545">Nucleotide biosynthesis</keyword>
<evidence type="ECO:0000256" key="7">
    <source>
        <dbReference type="RuleBase" id="RU003331"/>
    </source>
</evidence>
<keyword evidence="3 5" id="KW-0547">Nucleotide-binding</keyword>
<keyword evidence="10" id="KW-1185">Reference proteome</keyword>
<feature type="binding site" evidence="5">
    <location>
        <position position="151"/>
    </location>
    <ligand>
        <name>Zn(2+)</name>
        <dbReference type="ChEBI" id="CHEBI:29105"/>
        <note>structural</note>
    </ligand>
</feature>
<evidence type="ECO:0000256" key="6">
    <source>
        <dbReference type="RuleBase" id="RU003330"/>
    </source>
</evidence>
<keyword evidence="5" id="KW-0963">Cytoplasm</keyword>
<dbReference type="RefSeq" id="WP_013504998.1">
    <property type="nucleotide sequence ID" value="NC_014836.1"/>
</dbReference>
<dbReference type="STRING" id="653733.Selin_0353"/>
<dbReference type="InParanoid" id="E6W731"/>
<dbReference type="GO" id="GO:0004017">
    <property type="term" value="F:AMP kinase activity"/>
    <property type="evidence" value="ECO:0007669"/>
    <property type="project" value="UniProtKB-UniRule"/>
</dbReference>
<feature type="binding site" evidence="5">
    <location>
        <position position="200"/>
    </location>
    <ligand>
        <name>ATP</name>
        <dbReference type="ChEBI" id="CHEBI:30616"/>
    </ligand>
</feature>
<dbReference type="Pfam" id="PF05191">
    <property type="entry name" value="ADK_lid"/>
    <property type="match status" value="1"/>
</dbReference>
<feature type="binding site" evidence="5">
    <location>
        <position position="161"/>
    </location>
    <ligand>
        <name>AMP</name>
        <dbReference type="ChEBI" id="CHEBI:456215"/>
    </ligand>
</feature>
<evidence type="ECO:0000259" key="8">
    <source>
        <dbReference type="Pfam" id="PF05191"/>
    </source>
</evidence>
<dbReference type="InterPro" id="IPR027417">
    <property type="entry name" value="P-loop_NTPase"/>
</dbReference>
<dbReference type="InterPro" id="IPR006259">
    <property type="entry name" value="Adenyl_kin_sub"/>
</dbReference>
<evidence type="ECO:0000313" key="9">
    <source>
        <dbReference type="EMBL" id="ADU65109.1"/>
    </source>
</evidence>
<dbReference type="Pfam" id="PF00406">
    <property type="entry name" value="ADK"/>
    <property type="match status" value="1"/>
</dbReference>
<name>E6W731_DESIS</name>
<dbReference type="EC" id="2.7.4.3" evidence="5 7"/>